<sequence length="287" mass="31639">MTKRDFCSDASRAVGEPLAGTAKHPERLLLIRWPKGRWSRNLAIAQDMSPELVDVIEALRADGRRVNLIDRKQEAGGRCRLRLYPEQLGCDVDWAELPGVLQRLRDGDVTGWIALDRPVMLVCTHGQKDRCCALHGFALYQALHEHAPDFEVWESTHLGGCRLSAGALVLPALHKYGRLLPTDAAPLLEAERSGRPWAEKWRGPCDLVPEAQAVAVAAARAGLVDPGLDNPRPGIWRATTLADTRWFATARDQVTRPPTCSDLDLGCSEEAEVYHVREIAGPLVAIS</sequence>
<organism evidence="1 2">
    <name type="scientific">Salipiger mangrovisoli</name>
    <dbReference type="NCBI Taxonomy" id="2865933"/>
    <lineage>
        <taxon>Bacteria</taxon>
        <taxon>Pseudomonadati</taxon>
        <taxon>Pseudomonadota</taxon>
        <taxon>Alphaproteobacteria</taxon>
        <taxon>Rhodobacterales</taxon>
        <taxon>Roseobacteraceae</taxon>
        <taxon>Salipiger</taxon>
    </lineage>
</organism>
<reference evidence="1 2" key="1">
    <citation type="journal article" date="2021" name="Int. J. Syst. Evol. Microbiol.">
        <title>Salipiger mangrovisoli sp. nov., isolated from mangrove soil and the proposal for the reclassification of Paraphaeobacter pallidus as Salipiger pallidus comb. nov.</title>
        <authorList>
            <person name="Du J."/>
            <person name="Liu Y."/>
            <person name="Pei T."/>
            <person name="Deng M.R."/>
            <person name="Zhu H."/>
        </authorList>
    </citation>
    <scope>NUCLEOTIDE SEQUENCE [LARGE SCALE GENOMIC DNA]</scope>
    <source>
        <strain evidence="1 2">6D45A</strain>
    </source>
</reference>
<gene>
    <name evidence="1" type="ORF">IQ782_05130</name>
</gene>
<comment type="caution">
    <text evidence="1">The sequence shown here is derived from an EMBL/GenBank/DDBJ whole genome shotgun (WGS) entry which is preliminary data.</text>
</comment>
<dbReference type="Pfam" id="PF06999">
    <property type="entry name" value="Suc_Fer-like"/>
    <property type="match status" value="1"/>
</dbReference>
<keyword evidence="2" id="KW-1185">Reference proteome</keyword>
<dbReference type="InterPro" id="IPR009737">
    <property type="entry name" value="Aim32/Apd1-like"/>
</dbReference>
<protein>
    <submittedName>
        <fullName evidence="1">Sucrase ferredoxin</fullName>
    </submittedName>
</protein>
<dbReference type="RefSeq" id="WP_194133555.1">
    <property type="nucleotide sequence ID" value="NZ_JADFFK010000003.1"/>
</dbReference>
<name>A0ABR9WY98_9RHOB</name>
<proteinExistence type="predicted"/>
<evidence type="ECO:0000313" key="2">
    <source>
        <dbReference type="Proteomes" id="UP000607796"/>
    </source>
</evidence>
<dbReference type="EMBL" id="JADFFK010000003">
    <property type="protein sequence ID" value="MBE9636217.1"/>
    <property type="molecule type" value="Genomic_DNA"/>
</dbReference>
<dbReference type="Proteomes" id="UP000607796">
    <property type="component" value="Unassembled WGS sequence"/>
</dbReference>
<accession>A0ABR9WY98</accession>
<evidence type="ECO:0000313" key="1">
    <source>
        <dbReference type="EMBL" id="MBE9636217.1"/>
    </source>
</evidence>
<dbReference type="SUPFAM" id="SSF52833">
    <property type="entry name" value="Thioredoxin-like"/>
    <property type="match status" value="1"/>
</dbReference>
<dbReference type="InterPro" id="IPR036249">
    <property type="entry name" value="Thioredoxin-like_sf"/>
</dbReference>